<organism evidence="1 2">
    <name type="scientific">Lindgomyces ingoldianus</name>
    <dbReference type="NCBI Taxonomy" id="673940"/>
    <lineage>
        <taxon>Eukaryota</taxon>
        <taxon>Fungi</taxon>
        <taxon>Dikarya</taxon>
        <taxon>Ascomycota</taxon>
        <taxon>Pezizomycotina</taxon>
        <taxon>Dothideomycetes</taxon>
        <taxon>Pleosporomycetidae</taxon>
        <taxon>Pleosporales</taxon>
        <taxon>Lindgomycetaceae</taxon>
        <taxon>Lindgomyces</taxon>
    </lineage>
</organism>
<accession>A0ACB6R2P1</accession>
<sequence length="204" mass="23407">MYDIWCICGTASSSFEYYLKLDPAEHISHPRHGFPDLELHAWRAFLPCFCRVCAAVNVGTKVESRVSARALRLVLRQWICRIQFPSADNRLQYPKRLQPSLVCPIHTPCNQIYFGSQEQNIVPTNLATQKSALLSLPFLHSCEYQKYLCKYLYKSVRFAMNYLLSHPHSTYLAPMLVRLPLSQVQSRPSGVGDELTTRMRVDPG</sequence>
<dbReference type="Proteomes" id="UP000799755">
    <property type="component" value="Unassembled WGS sequence"/>
</dbReference>
<evidence type="ECO:0000313" key="2">
    <source>
        <dbReference type="Proteomes" id="UP000799755"/>
    </source>
</evidence>
<evidence type="ECO:0000313" key="1">
    <source>
        <dbReference type="EMBL" id="KAF2473370.1"/>
    </source>
</evidence>
<comment type="caution">
    <text evidence="1">The sequence shown here is derived from an EMBL/GenBank/DDBJ whole genome shotgun (WGS) entry which is preliminary data.</text>
</comment>
<name>A0ACB6R2P1_9PLEO</name>
<reference evidence="1" key="1">
    <citation type="journal article" date="2020" name="Stud. Mycol.">
        <title>101 Dothideomycetes genomes: a test case for predicting lifestyles and emergence of pathogens.</title>
        <authorList>
            <person name="Haridas S."/>
            <person name="Albert R."/>
            <person name="Binder M."/>
            <person name="Bloem J."/>
            <person name="Labutti K."/>
            <person name="Salamov A."/>
            <person name="Andreopoulos B."/>
            <person name="Baker S."/>
            <person name="Barry K."/>
            <person name="Bills G."/>
            <person name="Bluhm B."/>
            <person name="Cannon C."/>
            <person name="Castanera R."/>
            <person name="Culley D."/>
            <person name="Daum C."/>
            <person name="Ezra D."/>
            <person name="Gonzalez J."/>
            <person name="Henrissat B."/>
            <person name="Kuo A."/>
            <person name="Liang C."/>
            <person name="Lipzen A."/>
            <person name="Lutzoni F."/>
            <person name="Magnuson J."/>
            <person name="Mondo S."/>
            <person name="Nolan M."/>
            <person name="Ohm R."/>
            <person name="Pangilinan J."/>
            <person name="Park H.-J."/>
            <person name="Ramirez L."/>
            <person name="Alfaro M."/>
            <person name="Sun H."/>
            <person name="Tritt A."/>
            <person name="Yoshinaga Y."/>
            <person name="Zwiers L.-H."/>
            <person name="Turgeon B."/>
            <person name="Goodwin S."/>
            <person name="Spatafora J."/>
            <person name="Crous P."/>
            <person name="Grigoriev I."/>
        </authorList>
    </citation>
    <scope>NUCLEOTIDE SEQUENCE</scope>
    <source>
        <strain evidence="1">ATCC 200398</strain>
    </source>
</reference>
<proteinExistence type="predicted"/>
<protein>
    <submittedName>
        <fullName evidence="1">Uncharacterized protein</fullName>
    </submittedName>
</protein>
<dbReference type="EMBL" id="MU003500">
    <property type="protein sequence ID" value="KAF2473370.1"/>
    <property type="molecule type" value="Genomic_DNA"/>
</dbReference>
<gene>
    <name evidence="1" type="ORF">BDR25DRAFT_352777</name>
</gene>
<keyword evidence="2" id="KW-1185">Reference proteome</keyword>